<evidence type="ECO:0000256" key="4">
    <source>
        <dbReference type="ARBA" id="ARBA00022737"/>
    </source>
</evidence>
<feature type="region of interest" description="Disordered" evidence="8">
    <location>
        <begin position="260"/>
        <end position="287"/>
    </location>
</feature>
<evidence type="ECO:0000256" key="1">
    <source>
        <dbReference type="ARBA" id="ARBA00004496"/>
    </source>
</evidence>
<dbReference type="OrthoDB" id="19742at2759"/>
<protein>
    <recommendedName>
        <fullName evidence="7">Polyadenylate-binding protein</fullName>
        <shortName evidence="7">PABP</shortName>
    </recommendedName>
</protein>
<evidence type="ECO:0000256" key="2">
    <source>
        <dbReference type="ARBA" id="ARBA00008557"/>
    </source>
</evidence>
<gene>
    <name evidence="11" type="ORF">ABB37_00650</name>
</gene>
<feature type="domain" description="RRM" evidence="9">
    <location>
        <begin position="183"/>
        <end position="265"/>
    </location>
</feature>
<evidence type="ECO:0000256" key="3">
    <source>
        <dbReference type="ARBA" id="ARBA00022490"/>
    </source>
</evidence>
<keyword evidence="3 7" id="KW-0963">Cytoplasm</keyword>
<keyword evidence="4" id="KW-0677">Repeat</keyword>
<dbReference type="Pfam" id="PF00076">
    <property type="entry name" value="RRM_1"/>
    <property type="match status" value="4"/>
</dbReference>
<dbReference type="InterPro" id="IPR000504">
    <property type="entry name" value="RRM_dom"/>
</dbReference>
<feature type="compositionally biased region" description="Basic and acidic residues" evidence="8">
    <location>
        <begin position="261"/>
        <end position="282"/>
    </location>
</feature>
<sequence length="553" mass="61879">MAFSGPNPSIWVGGLDPELNEQKLYDYFVRIGPVASVRVCVDSATQKSLGYGYVNFQDPADAEKALDQAGSKLGSRFLRIAKIQRDPSKRRSGVNNILVKKLPKSVDTFALKEMFGKFGRLTAIGLACDEKGESRGYARISFEREDAAVQAVTELDGMEMDGQAIVVERYQAQHRDELLKQFTNLYVKNLDPAVTDDKLRAFFAKFGEVSSAKVRDLGDVQSEVGLGYVAFAQHEDAAKAVEELNGKECEIAKAGTPLDVSRFRSREERQRDRERQRRERAQQHSKYPNLYVKGFDDTVTSERLEELFQRYGETVSVTVMTDKDTGMSRCFGFVSMKDQNAASQAIQELNGSTFLSPRPLFVTYALRKDARRQNLEERSKQFRMRQNPMNGPGMGGVPPMGFMGPQMFNNVNMPFMNPRMPMMPMNGMGSVNGMGGGMNRPMAPNAMSQMRSRPMPQKPPMQSLMPPQHQQVPQQGQNLAAVLANLNPEQQKNVLGERLYSYIVRNHPSVAAKITGMLLEMDNTEILNMLDSPAVLDSKIAEAQDVLNRHMSV</sequence>
<evidence type="ECO:0000256" key="8">
    <source>
        <dbReference type="SAM" id="MobiDB-lite"/>
    </source>
</evidence>
<evidence type="ECO:0000256" key="7">
    <source>
        <dbReference type="RuleBase" id="RU362004"/>
    </source>
</evidence>
<dbReference type="OMA" id="NATYSMA"/>
<dbReference type="GO" id="GO:0003723">
    <property type="term" value="F:RNA binding"/>
    <property type="evidence" value="ECO:0007669"/>
    <property type="project" value="UniProtKB-UniRule"/>
</dbReference>
<name>A0A0N0E0I9_LEPPY</name>
<dbReference type="Gene3D" id="1.10.1900.10">
    <property type="entry name" value="c-terminal domain of poly(a) binding protein"/>
    <property type="match status" value="1"/>
</dbReference>
<keyword evidence="12" id="KW-1185">Reference proteome</keyword>
<feature type="domain" description="RRM" evidence="9">
    <location>
        <begin position="95"/>
        <end position="172"/>
    </location>
</feature>
<evidence type="ECO:0000313" key="11">
    <source>
        <dbReference type="EMBL" id="KPA86502.1"/>
    </source>
</evidence>
<dbReference type="InterPro" id="IPR035979">
    <property type="entry name" value="RBD_domain_sf"/>
</dbReference>
<dbReference type="NCBIfam" id="TIGR01628">
    <property type="entry name" value="PABP-1234"/>
    <property type="match status" value="1"/>
</dbReference>
<dbReference type="InterPro" id="IPR052462">
    <property type="entry name" value="SLIRP/GR-RBP-like"/>
</dbReference>
<dbReference type="Gene3D" id="3.30.70.330">
    <property type="match status" value="4"/>
</dbReference>
<dbReference type="PANTHER" id="PTHR48027">
    <property type="entry name" value="HETEROGENEOUS NUCLEAR RIBONUCLEOPROTEIN 87F-RELATED"/>
    <property type="match status" value="1"/>
</dbReference>
<organism evidence="11 12">
    <name type="scientific">Leptomonas pyrrhocoris</name>
    <name type="common">Firebug parasite</name>
    <dbReference type="NCBI Taxonomy" id="157538"/>
    <lineage>
        <taxon>Eukaryota</taxon>
        <taxon>Discoba</taxon>
        <taxon>Euglenozoa</taxon>
        <taxon>Kinetoplastea</taxon>
        <taxon>Metakinetoplastina</taxon>
        <taxon>Trypanosomatida</taxon>
        <taxon>Trypanosomatidae</taxon>
        <taxon>Leishmaniinae</taxon>
        <taxon>Leptomonas</taxon>
    </lineage>
</organism>
<dbReference type="SMART" id="SM00360">
    <property type="entry name" value="RRM"/>
    <property type="match status" value="4"/>
</dbReference>
<dbReference type="InterPro" id="IPR036053">
    <property type="entry name" value="PABP-dom"/>
</dbReference>
<feature type="domain" description="RRM" evidence="9">
    <location>
        <begin position="288"/>
        <end position="367"/>
    </location>
</feature>
<dbReference type="AlphaFoldDB" id="A0A0N0E0I9"/>
<evidence type="ECO:0000259" key="10">
    <source>
        <dbReference type="PROSITE" id="PS51309"/>
    </source>
</evidence>
<reference evidence="11 12" key="1">
    <citation type="submission" date="2015-07" db="EMBL/GenBank/DDBJ databases">
        <title>High-quality genome of monoxenous trypanosomatid Leptomonas pyrrhocoris.</title>
        <authorList>
            <person name="Flegontov P."/>
            <person name="Butenko A."/>
            <person name="Firsov S."/>
            <person name="Vlcek C."/>
            <person name="Logacheva M.D."/>
            <person name="Field M."/>
            <person name="Filatov D."/>
            <person name="Flegontova O."/>
            <person name="Gerasimov E."/>
            <person name="Jackson A.P."/>
            <person name="Kelly S."/>
            <person name="Opperdoes F."/>
            <person name="O'Reilly A."/>
            <person name="Votypka J."/>
            <person name="Yurchenko V."/>
            <person name="Lukes J."/>
        </authorList>
    </citation>
    <scope>NUCLEOTIDE SEQUENCE [LARGE SCALE GENOMIC DNA]</scope>
    <source>
        <strain evidence="11">H10</strain>
    </source>
</reference>
<dbReference type="SUPFAM" id="SSF63570">
    <property type="entry name" value="PABC (PABP) domain"/>
    <property type="match status" value="1"/>
</dbReference>
<evidence type="ECO:0000256" key="5">
    <source>
        <dbReference type="ARBA" id="ARBA00022884"/>
    </source>
</evidence>
<feature type="domain" description="PABC" evidence="10">
    <location>
        <begin position="475"/>
        <end position="552"/>
    </location>
</feature>
<comment type="function">
    <text evidence="7">Binds the poly(A) tail of mRNA.</text>
</comment>
<dbReference type="RefSeq" id="XP_015664941.1">
    <property type="nucleotide sequence ID" value="XM_015796933.1"/>
</dbReference>
<comment type="similarity">
    <text evidence="2 7">Belongs to the polyadenylate-binding protein type-1 family.</text>
</comment>
<dbReference type="FunFam" id="3.30.70.330:FF:000606">
    <property type="entry name" value="Polyadenylate-binding protein"/>
    <property type="match status" value="1"/>
</dbReference>
<dbReference type="GO" id="GO:0005737">
    <property type="term" value="C:cytoplasm"/>
    <property type="evidence" value="ECO:0007669"/>
    <property type="project" value="UniProtKB-SubCell"/>
</dbReference>
<dbReference type="InterPro" id="IPR012677">
    <property type="entry name" value="Nucleotide-bd_a/b_plait_sf"/>
</dbReference>
<dbReference type="FunFam" id="1.10.1900.10:FF:000006">
    <property type="entry name" value="Polyadenylate-binding protein"/>
    <property type="match status" value="1"/>
</dbReference>
<dbReference type="InterPro" id="IPR006515">
    <property type="entry name" value="PABP_1234"/>
</dbReference>
<comment type="subcellular location">
    <subcellularLocation>
        <location evidence="1 7">Cytoplasm</location>
    </subcellularLocation>
</comment>
<evidence type="ECO:0000313" key="12">
    <source>
        <dbReference type="Proteomes" id="UP000037923"/>
    </source>
</evidence>
<comment type="caution">
    <text evidence="11">The sequence shown here is derived from an EMBL/GenBank/DDBJ whole genome shotgun (WGS) entry which is preliminary data.</text>
</comment>
<proteinExistence type="inferred from homology"/>
<evidence type="ECO:0000256" key="6">
    <source>
        <dbReference type="PROSITE-ProRule" id="PRU00176"/>
    </source>
</evidence>
<feature type="region of interest" description="Disordered" evidence="8">
    <location>
        <begin position="446"/>
        <end position="469"/>
    </location>
</feature>
<dbReference type="EMBL" id="LGTL01000001">
    <property type="protein sequence ID" value="KPA86502.1"/>
    <property type="molecule type" value="Genomic_DNA"/>
</dbReference>
<dbReference type="SMART" id="SM00361">
    <property type="entry name" value="RRM_1"/>
    <property type="match status" value="3"/>
</dbReference>
<dbReference type="Proteomes" id="UP000037923">
    <property type="component" value="Unassembled WGS sequence"/>
</dbReference>
<dbReference type="InterPro" id="IPR003954">
    <property type="entry name" value="RRM_euk-type"/>
</dbReference>
<dbReference type="Pfam" id="PF00658">
    <property type="entry name" value="MLLE"/>
    <property type="match status" value="1"/>
</dbReference>
<dbReference type="InterPro" id="IPR002004">
    <property type="entry name" value="PABP_HYD_C"/>
</dbReference>
<evidence type="ECO:0000259" key="9">
    <source>
        <dbReference type="PROSITE" id="PS50102"/>
    </source>
</evidence>
<dbReference type="SMART" id="SM00517">
    <property type="entry name" value="PolyA"/>
    <property type="match status" value="1"/>
</dbReference>
<dbReference type="PROSITE" id="PS50102">
    <property type="entry name" value="RRM"/>
    <property type="match status" value="4"/>
</dbReference>
<dbReference type="VEuPathDB" id="TriTrypDB:LpyrH10_01_6500"/>
<dbReference type="GeneID" id="26900947"/>
<feature type="domain" description="RRM" evidence="9">
    <location>
        <begin position="8"/>
        <end position="85"/>
    </location>
</feature>
<dbReference type="SUPFAM" id="SSF54928">
    <property type="entry name" value="RNA-binding domain, RBD"/>
    <property type="match status" value="3"/>
</dbReference>
<dbReference type="PROSITE" id="PS51309">
    <property type="entry name" value="PABC"/>
    <property type="match status" value="1"/>
</dbReference>
<dbReference type="FunFam" id="3.30.70.330:FF:000773">
    <property type="entry name" value="Polyadenylate-binding protein"/>
    <property type="match status" value="1"/>
</dbReference>
<keyword evidence="5 6" id="KW-0694">RNA-binding</keyword>
<accession>A0A0N0E0I9</accession>
<dbReference type="FunFam" id="3.30.70.330:FF:001000">
    <property type="entry name" value="Polyadenylate-binding protein"/>
    <property type="match status" value="1"/>
</dbReference>